<evidence type="ECO:0000256" key="1">
    <source>
        <dbReference type="ARBA" id="ARBA00022553"/>
    </source>
</evidence>
<evidence type="ECO:0000313" key="8">
    <source>
        <dbReference type="EMBL" id="HED11390.1"/>
    </source>
</evidence>
<feature type="domain" description="Response regulatory" evidence="7">
    <location>
        <begin position="6"/>
        <end position="122"/>
    </location>
</feature>
<protein>
    <submittedName>
        <fullName evidence="8">Response regulator</fullName>
    </submittedName>
</protein>
<dbReference type="GO" id="GO:0032993">
    <property type="term" value="C:protein-DNA complex"/>
    <property type="evidence" value="ECO:0007669"/>
    <property type="project" value="TreeGrafter"/>
</dbReference>
<dbReference type="GO" id="GO:0000976">
    <property type="term" value="F:transcription cis-regulatory region binding"/>
    <property type="evidence" value="ECO:0007669"/>
    <property type="project" value="TreeGrafter"/>
</dbReference>
<dbReference type="InterPro" id="IPR039420">
    <property type="entry name" value="WalR-like"/>
</dbReference>
<dbReference type="GO" id="GO:0000156">
    <property type="term" value="F:phosphorelay response regulator activity"/>
    <property type="evidence" value="ECO:0007669"/>
    <property type="project" value="TreeGrafter"/>
</dbReference>
<organism evidence="8">
    <name type="scientific">Caldithrix abyssi</name>
    <dbReference type="NCBI Taxonomy" id="187145"/>
    <lineage>
        <taxon>Bacteria</taxon>
        <taxon>Pseudomonadati</taxon>
        <taxon>Calditrichota</taxon>
        <taxon>Calditrichia</taxon>
        <taxon>Calditrichales</taxon>
        <taxon>Calditrichaceae</taxon>
        <taxon>Caldithrix</taxon>
    </lineage>
</organism>
<dbReference type="AlphaFoldDB" id="A0A7V1LNW8"/>
<dbReference type="PROSITE" id="PS50110">
    <property type="entry name" value="RESPONSE_REGULATORY"/>
    <property type="match status" value="1"/>
</dbReference>
<keyword evidence="4" id="KW-0238">DNA-binding</keyword>
<evidence type="ECO:0000256" key="4">
    <source>
        <dbReference type="ARBA" id="ARBA00023125"/>
    </source>
</evidence>
<dbReference type="CDD" id="cd19920">
    <property type="entry name" value="REC_PA4781-like"/>
    <property type="match status" value="1"/>
</dbReference>
<dbReference type="PANTHER" id="PTHR48111:SF1">
    <property type="entry name" value="TWO-COMPONENT RESPONSE REGULATOR ORR33"/>
    <property type="match status" value="1"/>
</dbReference>
<dbReference type="Proteomes" id="UP000886005">
    <property type="component" value="Unassembled WGS sequence"/>
</dbReference>
<name>A0A7V1LNW8_CALAY</name>
<gene>
    <name evidence="8" type="ORF">ENJ10_11930</name>
</gene>
<feature type="modified residue" description="4-aspartylphosphate" evidence="6">
    <location>
        <position position="55"/>
    </location>
</feature>
<keyword evidence="5" id="KW-0804">Transcription</keyword>
<keyword evidence="2" id="KW-0902">Two-component regulatory system</keyword>
<dbReference type="SMART" id="SM00448">
    <property type="entry name" value="REC"/>
    <property type="match status" value="1"/>
</dbReference>
<dbReference type="InterPro" id="IPR001789">
    <property type="entry name" value="Sig_transdc_resp-reg_receiver"/>
</dbReference>
<dbReference type="Gene3D" id="3.40.50.2300">
    <property type="match status" value="1"/>
</dbReference>
<dbReference type="SUPFAM" id="SSF52172">
    <property type="entry name" value="CheY-like"/>
    <property type="match status" value="1"/>
</dbReference>
<keyword evidence="3" id="KW-0805">Transcription regulation</keyword>
<comment type="caution">
    <text evidence="8">The sequence shown here is derived from an EMBL/GenBank/DDBJ whole genome shotgun (WGS) entry which is preliminary data.</text>
</comment>
<accession>A0A7V1LNW8</accession>
<keyword evidence="1 6" id="KW-0597">Phosphoprotein</keyword>
<evidence type="ECO:0000256" key="5">
    <source>
        <dbReference type="ARBA" id="ARBA00023163"/>
    </source>
</evidence>
<sequence length="385" mass="43434">MGNQYTILAVDDNPINVKLLSRTLSNNSYDVITAASGPEALKQAREKQPDLILLDVLMPGMDGYEVCKILKDDEASRHIPIIFLSAKNETVDKARGLALGAVDYLTKPFDPVEIVARIQTHLDARRAVHELSQLNEILAGELDDLRKQKKGESSDGRLHSFVDKLLPVKTVASNDYFQMCAYTKIQAPPATTLFIPLLLDGQHLLYILTGGFRKDYSTSLVQLMMQKYAEGLMSCGKQSFYNEQILMNMLEKILDAFSPDHYDTPFTISLNYINHLKNEYLNLSIHQPFPFIFDVNCDRFIGEGFPLVVESRYTAIVRARRFNLPAQGMMIHFLSGKDTLNVDIDFKRVDCIPGHNTDMEAVTKALLDLVPDSSKDRLMTLIKLK</sequence>
<proteinExistence type="predicted"/>
<evidence type="ECO:0000256" key="6">
    <source>
        <dbReference type="PROSITE-ProRule" id="PRU00169"/>
    </source>
</evidence>
<dbReference type="GO" id="GO:0006355">
    <property type="term" value="P:regulation of DNA-templated transcription"/>
    <property type="evidence" value="ECO:0007669"/>
    <property type="project" value="TreeGrafter"/>
</dbReference>
<dbReference type="EMBL" id="DRLD01000331">
    <property type="protein sequence ID" value="HED11390.1"/>
    <property type="molecule type" value="Genomic_DNA"/>
</dbReference>
<evidence type="ECO:0000259" key="7">
    <source>
        <dbReference type="PROSITE" id="PS50110"/>
    </source>
</evidence>
<evidence type="ECO:0000256" key="2">
    <source>
        <dbReference type="ARBA" id="ARBA00023012"/>
    </source>
</evidence>
<reference evidence="8" key="1">
    <citation type="journal article" date="2020" name="mSystems">
        <title>Genome- and Community-Level Interaction Insights into Carbon Utilization and Element Cycling Functions of Hydrothermarchaeota in Hydrothermal Sediment.</title>
        <authorList>
            <person name="Zhou Z."/>
            <person name="Liu Y."/>
            <person name="Xu W."/>
            <person name="Pan J."/>
            <person name="Luo Z.H."/>
            <person name="Li M."/>
        </authorList>
    </citation>
    <scope>NUCLEOTIDE SEQUENCE [LARGE SCALE GENOMIC DNA]</scope>
    <source>
        <strain evidence="8">HyVt-456</strain>
    </source>
</reference>
<dbReference type="GO" id="GO:0005829">
    <property type="term" value="C:cytosol"/>
    <property type="evidence" value="ECO:0007669"/>
    <property type="project" value="TreeGrafter"/>
</dbReference>
<dbReference type="Pfam" id="PF00072">
    <property type="entry name" value="Response_reg"/>
    <property type="match status" value="1"/>
</dbReference>
<dbReference type="InterPro" id="IPR011006">
    <property type="entry name" value="CheY-like_superfamily"/>
</dbReference>
<dbReference type="PANTHER" id="PTHR48111">
    <property type="entry name" value="REGULATOR OF RPOS"/>
    <property type="match status" value="1"/>
</dbReference>
<evidence type="ECO:0000256" key="3">
    <source>
        <dbReference type="ARBA" id="ARBA00023015"/>
    </source>
</evidence>